<dbReference type="InterPro" id="IPR015868">
    <property type="entry name" value="Glutaminase"/>
</dbReference>
<dbReference type="Proteomes" id="UP000595349">
    <property type="component" value="Chromosome"/>
</dbReference>
<dbReference type="Gene3D" id="3.40.710.10">
    <property type="entry name" value="DD-peptidase/beta-lactamase superfamily"/>
    <property type="match status" value="1"/>
</dbReference>
<dbReference type="GO" id="GO:0004359">
    <property type="term" value="F:glutaminase activity"/>
    <property type="evidence" value="ECO:0007669"/>
    <property type="project" value="UniProtKB-UniRule"/>
</dbReference>
<dbReference type="InterPro" id="IPR012338">
    <property type="entry name" value="Beta-lactam/transpept-like"/>
</dbReference>
<proteinExistence type="inferred from homology"/>
<evidence type="ECO:0000313" key="7">
    <source>
        <dbReference type="EMBL" id="QQK80649.1"/>
    </source>
</evidence>
<reference evidence="7 8" key="1">
    <citation type="submission" date="2020-06" db="EMBL/GenBank/DDBJ databases">
        <title>Genomic analysis of Salicibibacter sp. NKC21-4.</title>
        <authorList>
            <person name="Oh Y.J."/>
        </authorList>
    </citation>
    <scope>NUCLEOTIDE SEQUENCE [LARGE SCALE GENOMIC DNA]</scope>
    <source>
        <strain evidence="7 8">NKC21-4</strain>
    </source>
</reference>
<evidence type="ECO:0000256" key="5">
    <source>
        <dbReference type="ARBA" id="ARBA00049534"/>
    </source>
</evidence>
<dbReference type="FunFam" id="3.40.710.10:FF:000005">
    <property type="entry name" value="Glutaminase"/>
    <property type="match status" value="1"/>
</dbReference>
<dbReference type="PANTHER" id="PTHR12544">
    <property type="entry name" value="GLUTAMINASE"/>
    <property type="match status" value="1"/>
</dbReference>
<dbReference type="HAMAP" id="MF_00313">
    <property type="entry name" value="Glutaminase"/>
    <property type="match status" value="1"/>
</dbReference>
<dbReference type="NCBIfam" id="TIGR03814">
    <property type="entry name" value="Gln_ase"/>
    <property type="match status" value="1"/>
</dbReference>
<evidence type="ECO:0000256" key="2">
    <source>
        <dbReference type="ARBA" id="ARBA00011881"/>
    </source>
</evidence>
<comment type="subunit">
    <text evidence="2 6">Homotetramer.</text>
</comment>
<dbReference type="KEGG" id="scib:HUG20_12565"/>
<keyword evidence="6" id="KW-0007">Acetylation</keyword>
<dbReference type="AlphaFoldDB" id="A0A7T6ZBW1"/>
<evidence type="ECO:0000256" key="3">
    <source>
        <dbReference type="ARBA" id="ARBA00012918"/>
    </source>
</evidence>
<dbReference type="SUPFAM" id="SSF56601">
    <property type="entry name" value="beta-lactamase/transpeptidase-like"/>
    <property type="match status" value="1"/>
</dbReference>
<feature type="binding site" evidence="6">
    <location>
        <position position="250"/>
    </location>
    <ligand>
        <name>substrate</name>
    </ligand>
</feature>
<dbReference type="EC" id="3.5.1.2" evidence="3 6"/>
<evidence type="ECO:0000256" key="4">
    <source>
        <dbReference type="ARBA" id="ARBA00022801"/>
    </source>
</evidence>
<organism evidence="7 8">
    <name type="scientific">Salicibibacter cibi</name>
    <dbReference type="NCBI Taxonomy" id="2743001"/>
    <lineage>
        <taxon>Bacteria</taxon>
        <taxon>Bacillati</taxon>
        <taxon>Bacillota</taxon>
        <taxon>Bacilli</taxon>
        <taxon>Bacillales</taxon>
        <taxon>Bacillaceae</taxon>
        <taxon>Salicibibacter</taxon>
    </lineage>
</organism>
<feature type="binding site" evidence="6">
    <location>
        <position position="174"/>
    </location>
    <ligand>
        <name>substrate</name>
    </ligand>
</feature>
<feature type="binding site" evidence="6">
    <location>
        <position position="167"/>
    </location>
    <ligand>
        <name>substrate</name>
    </ligand>
</feature>
<keyword evidence="4 6" id="KW-0378">Hydrolase</keyword>
<dbReference type="Pfam" id="PF04960">
    <property type="entry name" value="Glutaminase"/>
    <property type="match status" value="1"/>
</dbReference>
<feature type="binding site" evidence="6">
    <location>
        <position position="122"/>
    </location>
    <ligand>
        <name>substrate</name>
    </ligand>
</feature>
<keyword evidence="8" id="KW-1185">Reference proteome</keyword>
<dbReference type="EMBL" id="CP054706">
    <property type="protein sequence ID" value="QQK80649.1"/>
    <property type="molecule type" value="Genomic_DNA"/>
</dbReference>
<accession>A0A7T6ZBW1</accession>
<evidence type="ECO:0000256" key="1">
    <source>
        <dbReference type="ARBA" id="ARBA00011076"/>
    </source>
</evidence>
<dbReference type="GO" id="GO:0006537">
    <property type="term" value="P:glutamate biosynthetic process"/>
    <property type="evidence" value="ECO:0007669"/>
    <property type="project" value="TreeGrafter"/>
</dbReference>
<feature type="binding site" evidence="6">
    <location>
        <position position="198"/>
    </location>
    <ligand>
        <name>substrate</name>
    </ligand>
</feature>
<protein>
    <recommendedName>
        <fullName evidence="3 6">Glutaminase</fullName>
        <ecNumber evidence="3 6">3.5.1.2</ecNumber>
    </recommendedName>
</protein>
<feature type="binding site" evidence="6">
    <location>
        <position position="70"/>
    </location>
    <ligand>
        <name>substrate</name>
    </ligand>
</feature>
<comment type="similarity">
    <text evidence="1 6">Belongs to the glutaminase family.</text>
</comment>
<evidence type="ECO:0000313" key="8">
    <source>
        <dbReference type="Proteomes" id="UP000595349"/>
    </source>
</evidence>
<dbReference type="PANTHER" id="PTHR12544:SF29">
    <property type="entry name" value="GLUTAMINASE"/>
    <property type="match status" value="1"/>
</dbReference>
<evidence type="ECO:0000256" key="6">
    <source>
        <dbReference type="HAMAP-Rule" id="MF_00313"/>
    </source>
</evidence>
<dbReference type="GO" id="GO:0006543">
    <property type="term" value="P:L-glutamine catabolic process"/>
    <property type="evidence" value="ECO:0007669"/>
    <property type="project" value="TreeGrafter"/>
</dbReference>
<comment type="catalytic activity">
    <reaction evidence="5 6">
        <text>L-glutamine + H2O = L-glutamate + NH4(+)</text>
        <dbReference type="Rhea" id="RHEA:15889"/>
        <dbReference type="ChEBI" id="CHEBI:15377"/>
        <dbReference type="ChEBI" id="CHEBI:28938"/>
        <dbReference type="ChEBI" id="CHEBI:29985"/>
        <dbReference type="ChEBI" id="CHEBI:58359"/>
        <dbReference type="EC" id="3.5.1.2"/>
    </reaction>
</comment>
<feature type="binding site" evidence="6">
    <location>
        <position position="268"/>
    </location>
    <ligand>
        <name>substrate</name>
    </ligand>
</feature>
<gene>
    <name evidence="6 7" type="primary">glsA</name>
    <name evidence="7" type="ORF">HUG20_12565</name>
</gene>
<name>A0A7T6ZBW1_9BACI</name>
<sequence length="314" mass="34186">MALHEEFRQFEIEVGQIVEEMRVFTEEGKIATYIPELRHADPDALACALYTKNGTCVSFGDKDRKFTLQSVSKVVALALAVMDSGEEQVFDKVGMEPTGGPFYSITRLELTSRSKPLNPMINAGALTVTSMIGGRTETEKVERLLRFIRELTGDDTTTYDRAVAASELKTADHNRALAYLLKGEGVIDSDIESLLDVYTKQCALSMRCCDLARIGFIFGHEGRSPETGEQIVPVPVARMVKTFMVTCGMYNESGELAIKAGIPAKSGVSGAILGSVPNGMGIGVYSPALNEKGNSRAGVELLKRLSRHFSLSIF</sequence>